<gene>
    <name evidence="1" type="ORF">DCK97_16210</name>
</gene>
<organism evidence="1 2">
    <name type="scientific">Tistrella mobilis</name>
    <dbReference type="NCBI Taxonomy" id="171437"/>
    <lineage>
        <taxon>Bacteria</taxon>
        <taxon>Pseudomonadati</taxon>
        <taxon>Pseudomonadota</taxon>
        <taxon>Alphaproteobacteria</taxon>
        <taxon>Geminicoccales</taxon>
        <taxon>Geminicoccaceae</taxon>
        <taxon>Tistrella</taxon>
    </lineage>
</organism>
<evidence type="ECO:0000313" key="2">
    <source>
        <dbReference type="Proteomes" id="UP000257706"/>
    </source>
</evidence>
<sequence length="88" mass="9882">MSGSYTLDKSYDEFVQAQVASGRYDSADAVLHEGLRLLQARDRQRAALAAAIEEGLEDERLGRLYDIEDVSQELDARYAAMIEQRGSR</sequence>
<accession>A0A3B9IM66</accession>
<reference evidence="1 2" key="1">
    <citation type="journal article" date="2018" name="Nat. Biotechnol.">
        <title>A standardized bacterial taxonomy based on genome phylogeny substantially revises the tree of life.</title>
        <authorList>
            <person name="Parks D.H."/>
            <person name="Chuvochina M."/>
            <person name="Waite D.W."/>
            <person name="Rinke C."/>
            <person name="Skarshewski A."/>
            <person name="Chaumeil P.A."/>
            <person name="Hugenholtz P."/>
        </authorList>
    </citation>
    <scope>NUCLEOTIDE SEQUENCE [LARGE SCALE GENOMIC DNA]</scope>
    <source>
        <strain evidence="1">UBA8739</strain>
    </source>
</reference>
<name>A0A3B9IM66_9PROT</name>
<dbReference type="Gene3D" id="6.10.10.120">
    <property type="entry name" value="Antitoxin ParD1-like"/>
    <property type="match status" value="1"/>
</dbReference>
<dbReference type="PANTHER" id="PTHR36582">
    <property type="entry name" value="ANTITOXIN PARD"/>
    <property type="match status" value="1"/>
</dbReference>
<dbReference type="Pfam" id="PF03693">
    <property type="entry name" value="ParD_antitoxin"/>
    <property type="match status" value="1"/>
</dbReference>
<dbReference type="InterPro" id="IPR038296">
    <property type="entry name" value="ParD_sf"/>
</dbReference>
<comment type="caution">
    <text evidence="1">The sequence shown here is derived from an EMBL/GenBank/DDBJ whole genome shotgun (WGS) entry which is preliminary data.</text>
</comment>
<dbReference type="EMBL" id="DMAI01000263">
    <property type="protein sequence ID" value="HAE48962.1"/>
    <property type="molecule type" value="Genomic_DNA"/>
</dbReference>
<protein>
    <submittedName>
        <fullName evidence="1">Type II toxin-antitoxin system ParD family antitoxin</fullName>
    </submittedName>
</protein>
<evidence type="ECO:0000313" key="1">
    <source>
        <dbReference type="EMBL" id="HAE48962.1"/>
    </source>
</evidence>
<proteinExistence type="predicted"/>
<dbReference type="AlphaFoldDB" id="A0A3B9IM66"/>
<dbReference type="PANTHER" id="PTHR36582:SF2">
    <property type="entry name" value="ANTITOXIN PARD"/>
    <property type="match status" value="1"/>
</dbReference>
<dbReference type="InterPro" id="IPR022789">
    <property type="entry name" value="ParD"/>
</dbReference>
<dbReference type="Proteomes" id="UP000257706">
    <property type="component" value="Unassembled WGS sequence"/>
</dbReference>
<dbReference type="NCBIfam" id="TIGR02606">
    <property type="entry name" value="antidote_CC2985"/>
    <property type="match status" value="1"/>
</dbReference>